<sequence length="248" mass="27915">MKFKILILLTSLLFINNNINAQKTIKLDKSFDKIIVSPHIETVFKKGTEPSIVIEDINVPMEKFKYELKNGTLQVYLEGAKTYTKNKKVVIRHSKKKVPLYKNRVVKVIITYVDVTIFSLRGEEKITFQTPLNQKECNLRIYGKSEVSVTSIDVDKLNVSIYGDSFLKIDNGTINKQKITAYGASKIMASVVLSNETKITAYGDGTFQLNASKKMKVTSYGEATILYKGDAELKKGIVIGESIIKKVM</sequence>
<dbReference type="Proteomes" id="UP001139369">
    <property type="component" value="Unassembled WGS sequence"/>
</dbReference>
<protein>
    <submittedName>
        <fullName evidence="3">DUF2807 domain-containing protein</fullName>
    </submittedName>
</protein>
<dbReference type="AlphaFoldDB" id="A0A9X1VKZ9"/>
<comment type="caution">
    <text evidence="3">The sequence shown here is derived from an EMBL/GenBank/DDBJ whole genome shotgun (WGS) entry which is preliminary data.</text>
</comment>
<accession>A0A9X1VKZ9</accession>
<reference evidence="3" key="1">
    <citation type="submission" date="2022-02" db="EMBL/GenBank/DDBJ databases">
        <title>Polaribacter sp. MSW13, isolated from seawater.</title>
        <authorList>
            <person name="Kristyanto S."/>
            <person name="Jung J."/>
            <person name="Jeon C.O."/>
        </authorList>
    </citation>
    <scope>NUCLEOTIDE SEQUENCE</scope>
    <source>
        <strain evidence="3">MSW13</strain>
    </source>
</reference>
<feature type="chain" id="PRO_5040924797" evidence="1">
    <location>
        <begin position="22"/>
        <end position="248"/>
    </location>
</feature>
<proteinExistence type="predicted"/>
<dbReference type="Pfam" id="PF10988">
    <property type="entry name" value="DUF2807"/>
    <property type="match status" value="1"/>
</dbReference>
<dbReference type="InterPro" id="IPR021255">
    <property type="entry name" value="DUF2807"/>
</dbReference>
<dbReference type="EMBL" id="JAKQYM010000001">
    <property type="protein sequence ID" value="MCI2228092.1"/>
    <property type="molecule type" value="Genomic_DNA"/>
</dbReference>
<keyword evidence="4" id="KW-1185">Reference proteome</keyword>
<evidence type="ECO:0000259" key="2">
    <source>
        <dbReference type="Pfam" id="PF10988"/>
    </source>
</evidence>
<feature type="signal peptide" evidence="1">
    <location>
        <begin position="1"/>
        <end position="21"/>
    </location>
</feature>
<evidence type="ECO:0000256" key="1">
    <source>
        <dbReference type="SAM" id="SignalP"/>
    </source>
</evidence>
<feature type="domain" description="Putative auto-transporter adhesin head GIN" evidence="2">
    <location>
        <begin position="31"/>
        <end position="231"/>
    </location>
</feature>
<organism evidence="3 4">
    <name type="scientific">Polaribacter marinus</name>
    <dbReference type="NCBI Taxonomy" id="2916838"/>
    <lineage>
        <taxon>Bacteria</taxon>
        <taxon>Pseudomonadati</taxon>
        <taxon>Bacteroidota</taxon>
        <taxon>Flavobacteriia</taxon>
        <taxon>Flavobacteriales</taxon>
        <taxon>Flavobacteriaceae</taxon>
    </lineage>
</organism>
<dbReference type="Gene3D" id="2.160.20.120">
    <property type="match status" value="1"/>
</dbReference>
<evidence type="ECO:0000313" key="4">
    <source>
        <dbReference type="Proteomes" id="UP001139369"/>
    </source>
</evidence>
<name>A0A9X1VKZ9_9FLAO</name>
<gene>
    <name evidence="3" type="ORF">MC378_02855</name>
</gene>
<dbReference type="RefSeq" id="WP_242177205.1">
    <property type="nucleotide sequence ID" value="NZ_JAKQYM010000001.1"/>
</dbReference>
<keyword evidence="1" id="KW-0732">Signal</keyword>
<evidence type="ECO:0000313" key="3">
    <source>
        <dbReference type="EMBL" id="MCI2228092.1"/>
    </source>
</evidence>